<proteinExistence type="predicted"/>
<reference evidence="2 3" key="1">
    <citation type="submission" date="2024-04" db="EMBL/GenBank/DDBJ databases">
        <authorList>
            <person name="Fracassetti M."/>
        </authorList>
    </citation>
    <scope>NUCLEOTIDE SEQUENCE [LARGE SCALE GENOMIC DNA]</scope>
</reference>
<evidence type="ECO:0000313" key="3">
    <source>
        <dbReference type="Proteomes" id="UP001497516"/>
    </source>
</evidence>
<keyword evidence="3" id="KW-1185">Reference proteome</keyword>
<feature type="compositionally biased region" description="Basic and acidic residues" evidence="1">
    <location>
        <begin position="17"/>
        <end position="27"/>
    </location>
</feature>
<sequence length="122" mass="13887">MMLKRRRQWNQESDSSVDGRRGSDKRISYPRSDPCLFLSFPLFCPNDGWRCNDDLELHKGGGMEKSGLVGFRVNPLPEVGRVADEYVPLRVRMWVISPTLGGLKGEVRMLGTRLRPTLLPTL</sequence>
<dbReference type="EMBL" id="OZ034822">
    <property type="protein sequence ID" value="CAL1412346.1"/>
    <property type="molecule type" value="Genomic_DNA"/>
</dbReference>
<protein>
    <submittedName>
        <fullName evidence="2">Uncharacterized protein</fullName>
    </submittedName>
</protein>
<accession>A0AAV2GNK9</accession>
<evidence type="ECO:0000313" key="2">
    <source>
        <dbReference type="EMBL" id="CAL1412346.1"/>
    </source>
</evidence>
<name>A0AAV2GNK9_9ROSI</name>
<dbReference type="AlphaFoldDB" id="A0AAV2GNK9"/>
<dbReference type="Proteomes" id="UP001497516">
    <property type="component" value="Chromosome 9"/>
</dbReference>
<organism evidence="2 3">
    <name type="scientific">Linum trigynum</name>
    <dbReference type="NCBI Taxonomy" id="586398"/>
    <lineage>
        <taxon>Eukaryota</taxon>
        <taxon>Viridiplantae</taxon>
        <taxon>Streptophyta</taxon>
        <taxon>Embryophyta</taxon>
        <taxon>Tracheophyta</taxon>
        <taxon>Spermatophyta</taxon>
        <taxon>Magnoliopsida</taxon>
        <taxon>eudicotyledons</taxon>
        <taxon>Gunneridae</taxon>
        <taxon>Pentapetalae</taxon>
        <taxon>rosids</taxon>
        <taxon>fabids</taxon>
        <taxon>Malpighiales</taxon>
        <taxon>Linaceae</taxon>
        <taxon>Linum</taxon>
    </lineage>
</organism>
<gene>
    <name evidence="2" type="ORF">LTRI10_LOCUS51646</name>
</gene>
<evidence type="ECO:0000256" key="1">
    <source>
        <dbReference type="SAM" id="MobiDB-lite"/>
    </source>
</evidence>
<feature type="region of interest" description="Disordered" evidence="1">
    <location>
        <begin position="1"/>
        <end position="30"/>
    </location>
</feature>